<dbReference type="EMBL" id="VDCH01000027">
    <property type="protein sequence ID" value="TNJ37577.1"/>
    <property type="molecule type" value="Genomic_DNA"/>
</dbReference>
<sequence length="69" mass="8322">MYFDEHNPPHFHVRYNEYRASMEIQTLNVLSGSIPAKVRGLVEEWAELHRQELLEMWESQDFHKIEPLV</sequence>
<dbReference type="Pfam" id="PF13711">
    <property type="entry name" value="DUF4160"/>
    <property type="match status" value="1"/>
</dbReference>
<dbReference type="OrthoDB" id="122670at2"/>
<dbReference type="InterPro" id="IPR025427">
    <property type="entry name" value="DUF4160"/>
</dbReference>
<proteinExistence type="predicted"/>
<accession>A0A5C4S354</accession>
<comment type="caution">
    <text evidence="1">The sequence shown here is derived from an EMBL/GenBank/DDBJ whole genome shotgun (WGS) entry which is preliminary data.</text>
</comment>
<organism evidence="1 2">
    <name type="scientific">Chlorobaculum thiosulfatiphilum</name>
    <name type="common">Chlorobium limicola f.sp. thiosulfatophilum</name>
    <dbReference type="NCBI Taxonomy" id="115852"/>
    <lineage>
        <taxon>Bacteria</taxon>
        <taxon>Pseudomonadati</taxon>
        <taxon>Chlorobiota</taxon>
        <taxon>Chlorobiia</taxon>
        <taxon>Chlorobiales</taxon>
        <taxon>Chlorobiaceae</taxon>
        <taxon>Chlorobaculum</taxon>
    </lineage>
</organism>
<name>A0A5C4S354_CHLTI</name>
<reference evidence="1 2" key="1">
    <citation type="submission" date="2019-05" db="EMBL/GenBank/DDBJ databases">
        <title>Draft Whole-Genome sequence of the green sulfur bacterium Chlorobaculum thiosulfatiphilum DSM 249.</title>
        <authorList>
            <person name="Meyer T.E."/>
            <person name="Kyndt J.A."/>
        </authorList>
    </citation>
    <scope>NUCLEOTIDE SEQUENCE [LARGE SCALE GENOMIC DNA]</scope>
    <source>
        <strain evidence="1 2">DSM 249</strain>
    </source>
</reference>
<dbReference type="Proteomes" id="UP000308271">
    <property type="component" value="Unassembled WGS sequence"/>
</dbReference>
<dbReference type="AlphaFoldDB" id="A0A5C4S354"/>
<evidence type="ECO:0000313" key="1">
    <source>
        <dbReference type="EMBL" id="TNJ37577.1"/>
    </source>
</evidence>
<protein>
    <submittedName>
        <fullName evidence="1">DUF4160 domain-containing protein</fullName>
    </submittedName>
</protein>
<keyword evidence="2" id="KW-1185">Reference proteome</keyword>
<evidence type="ECO:0000313" key="2">
    <source>
        <dbReference type="Proteomes" id="UP000308271"/>
    </source>
</evidence>
<gene>
    <name evidence="1" type="ORF">FGF66_10520</name>
</gene>